<comment type="function">
    <text evidence="7 8">Binds directly to 23S ribosomal RNA and is necessary for the in vitro assembly process of the 50S ribosomal subunit. It is not involved in the protein synthesizing functions of that subunit.</text>
</comment>
<dbReference type="NCBIfam" id="TIGR01032">
    <property type="entry name" value="rplT_bact"/>
    <property type="match status" value="1"/>
</dbReference>
<keyword evidence="5 7" id="KW-0687">Ribonucleoprotein</keyword>
<dbReference type="Gene3D" id="6.10.160.10">
    <property type="match status" value="1"/>
</dbReference>
<protein>
    <recommendedName>
        <fullName evidence="6 7">Large ribosomal subunit protein bL20</fullName>
    </recommendedName>
</protein>
<reference evidence="9" key="1">
    <citation type="submission" date="2022-05" db="EMBL/GenBank/DDBJ databases">
        <title>Impact of host demography and evolutionary history on endosymbiont molecular evolution: a test in carpenter ants (Genus Camponotus) and their Blochmannia endosymbionts.</title>
        <authorList>
            <person name="Manthey J.D."/>
            <person name="Giron J.C."/>
            <person name="Hruska J.P."/>
        </authorList>
    </citation>
    <scope>NUCLEOTIDE SEQUENCE</scope>
    <source>
        <strain evidence="9">C-006</strain>
    </source>
</reference>
<evidence type="ECO:0000256" key="7">
    <source>
        <dbReference type="HAMAP-Rule" id="MF_00382"/>
    </source>
</evidence>
<organism evidence="9 10">
    <name type="scientific">Candidatus Blochmannia ocreatus</name>
    <name type="common">nom. nud.</name>
    <dbReference type="NCBI Taxonomy" id="251538"/>
    <lineage>
        <taxon>Bacteria</taxon>
        <taxon>Pseudomonadati</taxon>
        <taxon>Pseudomonadota</taxon>
        <taxon>Gammaproteobacteria</taxon>
        <taxon>Enterobacterales</taxon>
        <taxon>Enterobacteriaceae</taxon>
        <taxon>ant endosymbionts</taxon>
        <taxon>Candidatus Blochmanniella</taxon>
    </lineage>
</organism>
<sequence length="119" mass="13932">MTRVKKSVSARARHKKILKKTAGYYGARSRTYKVAYQAVIKSGQYSYRDRKQKKRLFRKLWINRINAASRNYGISYNNVINGLHKSDIIINRKILADIAMHDKESFSILIEKIKTNLKN</sequence>
<dbReference type="EMBL" id="CP097762">
    <property type="protein sequence ID" value="URJ24863.1"/>
    <property type="molecule type" value="Genomic_DNA"/>
</dbReference>
<dbReference type="HAMAP" id="MF_00382">
    <property type="entry name" value="Ribosomal_bL20"/>
    <property type="match status" value="1"/>
</dbReference>
<comment type="similarity">
    <text evidence="1 7 8">Belongs to the bacterial ribosomal protein bL20 family.</text>
</comment>
<dbReference type="CDD" id="cd07026">
    <property type="entry name" value="Ribosomal_L20"/>
    <property type="match status" value="1"/>
</dbReference>
<dbReference type="Gene3D" id="1.10.1900.20">
    <property type="entry name" value="Ribosomal protein L20"/>
    <property type="match status" value="1"/>
</dbReference>
<gene>
    <name evidence="7 9" type="primary">rplT</name>
    <name evidence="9" type="ORF">M9405_01695</name>
</gene>
<keyword evidence="10" id="KW-1185">Reference proteome</keyword>
<evidence type="ECO:0000313" key="9">
    <source>
        <dbReference type="EMBL" id="URJ24863.1"/>
    </source>
</evidence>
<keyword evidence="2 7" id="KW-0699">rRNA-binding</keyword>
<evidence type="ECO:0000256" key="6">
    <source>
        <dbReference type="ARBA" id="ARBA00035172"/>
    </source>
</evidence>
<dbReference type="InterPro" id="IPR035566">
    <property type="entry name" value="Ribosomal_protein_bL20_C"/>
</dbReference>
<name>A0ABY4STT0_9ENTR</name>
<evidence type="ECO:0000256" key="1">
    <source>
        <dbReference type="ARBA" id="ARBA00007698"/>
    </source>
</evidence>
<dbReference type="Pfam" id="PF00453">
    <property type="entry name" value="Ribosomal_L20"/>
    <property type="match status" value="1"/>
</dbReference>
<evidence type="ECO:0000256" key="2">
    <source>
        <dbReference type="ARBA" id="ARBA00022730"/>
    </source>
</evidence>
<dbReference type="GO" id="GO:0005840">
    <property type="term" value="C:ribosome"/>
    <property type="evidence" value="ECO:0007669"/>
    <property type="project" value="UniProtKB-KW"/>
</dbReference>
<dbReference type="SUPFAM" id="SSF74731">
    <property type="entry name" value="Ribosomal protein L20"/>
    <property type="match status" value="1"/>
</dbReference>
<dbReference type="PROSITE" id="PS00937">
    <property type="entry name" value="RIBOSOMAL_L20"/>
    <property type="match status" value="1"/>
</dbReference>
<evidence type="ECO:0000256" key="3">
    <source>
        <dbReference type="ARBA" id="ARBA00022884"/>
    </source>
</evidence>
<dbReference type="PRINTS" id="PR00062">
    <property type="entry name" value="RIBOSOMALL20"/>
</dbReference>
<keyword evidence="3 7" id="KW-0694">RNA-binding</keyword>
<dbReference type="InterPro" id="IPR049946">
    <property type="entry name" value="RIBOSOMAL_L20_CS"/>
</dbReference>
<evidence type="ECO:0000313" key="10">
    <source>
        <dbReference type="Proteomes" id="UP001056834"/>
    </source>
</evidence>
<dbReference type="GO" id="GO:0016757">
    <property type="term" value="F:glycosyltransferase activity"/>
    <property type="evidence" value="ECO:0007669"/>
    <property type="project" value="UniProtKB-KW"/>
</dbReference>
<dbReference type="Proteomes" id="UP001056834">
    <property type="component" value="Chromosome"/>
</dbReference>
<dbReference type="PANTHER" id="PTHR10986">
    <property type="entry name" value="39S RIBOSOMAL PROTEIN L20"/>
    <property type="match status" value="1"/>
</dbReference>
<dbReference type="RefSeq" id="WP_250222983.1">
    <property type="nucleotide sequence ID" value="NZ_CP097762.1"/>
</dbReference>
<dbReference type="InterPro" id="IPR005813">
    <property type="entry name" value="Ribosomal_bL20"/>
</dbReference>
<evidence type="ECO:0000256" key="8">
    <source>
        <dbReference type="RuleBase" id="RU000560"/>
    </source>
</evidence>
<keyword evidence="4 7" id="KW-0689">Ribosomal protein</keyword>
<accession>A0ABY4STT0</accession>
<evidence type="ECO:0000256" key="4">
    <source>
        <dbReference type="ARBA" id="ARBA00022980"/>
    </source>
</evidence>
<evidence type="ECO:0000256" key="5">
    <source>
        <dbReference type="ARBA" id="ARBA00023274"/>
    </source>
</evidence>
<proteinExistence type="inferred from homology"/>